<dbReference type="Proteomes" id="UP000018949">
    <property type="component" value="Unassembled WGS sequence"/>
</dbReference>
<evidence type="ECO:0000313" key="2">
    <source>
        <dbReference type="EMBL" id="GAE44528.1"/>
    </source>
</evidence>
<dbReference type="EMBL" id="BAUW01000009">
    <property type="protein sequence ID" value="GAE44528.1"/>
    <property type="molecule type" value="Genomic_DNA"/>
</dbReference>
<dbReference type="GO" id="GO:0016874">
    <property type="term" value="F:ligase activity"/>
    <property type="evidence" value="ECO:0007669"/>
    <property type="project" value="UniProtKB-KW"/>
</dbReference>
<dbReference type="InterPro" id="IPR045851">
    <property type="entry name" value="AMP-bd_C_sf"/>
</dbReference>
<dbReference type="InterPro" id="IPR028154">
    <property type="entry name" value="AMP-dep_Lig_C"/>
</dbReference>
<organism evidence="2 3">
    <name type="scientific">Mesobacillus boroniphilus JCM 21738</name>
    <dbReference type="NCBI Taxonomy" id="1294265"/>
    <lineage>
        <taxon>Bacteria</taxon>
        <taxon>Bacillati</taxon>
        <taxon>Bacillota</taxon>
        <taxon>Bacilli</taxon>
        <taxon>Bacillales</taxon>
        <taxon>Bacillaceae</taxon>
        <taxon>Mesobacillus</taxon>
    </lineage>
</organism>
<evidence type="ECO:0000259" key="1">
    <source>
        <dbReference type="Pfam" id="PF14535"/>
    </source>
</evidence>
<gene>
    <name evidence="2" type="ORF">JCM21738_1246</name>
</gene>
<evidence type="ECO:0000313" key="3">
    <source>
        <dbReference type="Proteomes" id="UP000018949"/>
    </source>
</evidence>
<dbReference type="Pfam" id="PF14535">
    <property type="entry name" value="AMP-binding_C_2"/>
    <property type="match status" value="1"/>
</dbReference>
<keyword evidence="2" id="KW-0436">Ligase</keyword>
<name>W4RKX7_9BACI</name>
<comment type="caution">
    <text evidence="2">The sequence shown here is derived from an EMBL/GenBank/DDBJ whole genome shotgun (WGS) entry which is preliminary data.</text>
</comment>
<proteinExistence type="predicted"/>
<protein>
    <submittedName>
        <fullName evidence="2">Phenylacetate-coenzyme A ligase</fullName>
    </submittedName>
</protein>
<dbReference type="eggNOG" id="COG1541">
    <property type="taxonomic scope" value="Bacteria"/>
</dbReference>
<feature type="domain" description="AMP-dependent ligase C-terminal" evidence="1">
    <location>
        <begin position="17"/>
        <end position="60"/>
    </location>
</feature>
<accession>W4RKX7</accession>
<sequence>MNEEYFTMIGANPISDSVYQLEQGIQALLKSQCLISMEVRVHRPKTIPRSEGKAVRIVDKTKEPIGT</sequence>
<keyword evidence="3" id="KW-1185">Reference proteome</keyword>
<dbReference type="Gene3D" id="3.30.300.30">
    <property type="match status" value="1"/>
</dbReference>
<dbReference type="AlphaFoldDB" id="W4RKX7"/>
<reference evidence="2 3" key="1">
    <citation type="submission" date="2013-12" db="EMBL/GenBank/DDBJ databases">
        <title>NBRP : Genome information of microbial organism related human and environment.</title>
        <authorList>
            <person name="Hattori M."/>
            <person name="Oshima K."/>
            <person name="Inaba H."/>
            <person name="Suda W."/>
            <person name="Sakamoto M."/>
            <person name="Iino T."/>
            <person name="Kitahara M."/>
            <person name="Oshida Y."/>
            <person name="Iida T."/>
            <person name="Kudo T."/>
            <person name="Itoh T."/>
            <person name="Ahmed I."/>
            <person name="Ohkuma M."/>
        </authorList>
    </citation>
    <scope>NUCLEOTIDE SEQUENCE [LARGE SCALE GENOMIC DNA]</scope>
    <source>
        <strain evidence="2 3">JCM 21738</strain>
    </source>
</reference>